<name>X1HPM4_9ZZZZ</name>
<dbReference type="EMBL" id="BARU01022347">
    <property type="protein sequence ID" value="GAH55789.1"/>
    <property type="molecule type" value="Genomic_DNA"/>
</dbReference>
<dbReference type="AlphaFoldDB" id="X1HPM4"/>
<reference evidence="1" key="1">
    <citation type="journal article" date="2014" name="Front. Microbiol.">
        <title>High frequency of phylogenetically diverse reductive dehalogenase-homologous genes in deep subseafloor sedimentary metagenomes.</title>
        <authorList>
            <person name="Kawai M."/>
            <person name="Futagami T."/>
            <person name="Toyoda A."/>
            <person name="Takaki Y."/>
            <person name="Nishi S."/>
            <person name="Hori S."/>
            <person name="Arai W."/>
            <person name="Tsubouchi T."/>
            <person name="Morono Y."/>
            <person name="Uchiyama I."/>
            <person name="Ito T."/>
            <person name="Fujiyama A."/>
            <person name="Inagaki F."/>
            <person name="Takami H."/>
        </authorList>
    </citation>
    <scope>NUCLEOTIDE SEQUENCE</scope>
    <source>
        <strain evidence="1">Expedition CK06-06</strain>
    </source>
</reference>
<organism evidence="1">
    <name type="scientific">marine sediment metagenome</name>
    <dbReference type="NCBI Taxonomy" id="412755"/>
    <lineage>
        <taxon>unclassified sequences</taxon>
        <taxon>metagenomes</taxon>
        <taxon>ecological metagenomes</taxon>
    </lineage>
</organism>
<evidence type="ECO:0000313" key="1">
    <source>
        <dbReference type="EMBL" id="GAH55789.1"/>
    </source>
</evidence>
<comment type="caution">
    <text evidence="1">The sequence shown here is derived from an EMBL/GenBank/DDBJ whole genome shotgun (WGS) entry which is preliminary data.</text>
</comment>
<gene>
    <name evidence="1" type="ORF">S03H2_36424</name>
</gene>
<proteinExistence type="predicted"/>
<feature type="non-terminal residue" evidence="1">
    <location>
        <position position="1"/>
    </location>
</feature>
<sequence length="100" mass="11060">PYNWESLMDKYEQDDGLKCTLVTIQGIDACSDYYNSDSLFNDTEAHIRAMISLITVQLKERTTGLVLSLVHMDSIQVGSGSTTGLKHGIMRIMATSITSL</sequence>
<accession>X1HPM4</accession>
<protein>
    <submittedName>
        <fullName evidence="1">Uncharacterized protein</fullName>
    </submittedName>
</protein>